<organism evidence="1 2">
    <name type="scientific">Limoniibacter endophyticus</name>
    <dbReference type="NCBI Taxonomy" id="1565040"/>
    <lineage>
        <taxon>Bacteria</taxon>
        <taxon>Pseudomonadati</taxon>
        <taxon>Pseudomonadota</taxon>
        <taxon>Alphaproteobacteria</taxon>
        <taxon>Hyphomicrobiales</taxon>
        <taxon>Bartonellaceae</taxon>
        <taxon>Limoniibacter</taxon>
    </lineage>
</organism>
<keyword evidence="2" id="KW-1185">Reference proteome</keyword>
<reference evidence="1" key="1">
    <citation type="journal article" date="2014" name="Int. J. Syst. Evol. Microbiol.">
        <title>Complete genome sequence of Corynebacterium casei LMG S-19264T (=DSM 44701T), isolated from a smear-ripened cheese.</title>
        <authorList>
            <consortium name="US DOE Joint Genome Institute (JGI-PGF)"/>
            <person name="Walter F."/>
            <person name="Albersmeier A."/>
            <person name="Kalinowski J."/>
            <person name="Ruckert C."/>
        </authorList>
    </citation>
    <scope>NUCLEOTIDE SEQUENCE</scope>
    <source>
        <strain evidence="1">KCTC 42097</strain>
    </source>
</reference>
<proteinExistence type="predicted"/>
<dbReference type="EMBL" id="BMZO01000004">
    <property type="protein sequence ID" value="GHC69588.1"/>
    <property type="molecule type" value="Genomic_DNA"/>
</dbReference>
<accession>A0A8J3DRI0</accession>
<evidence type="ECO:0000313" key="1">
    <source>
        <dbReference type="EMBL" id="GHC69588.1"/>
    </source>
</evidence>
<evidence type="ECO:0000313" key="2">
    <source>
        <dbReference type="Proteomes" id="UP000641137"/>
    </source>
</evidence>
<comment type="caution">
    <text evidence="1">The sequence shown here is derived from an EMBL/GenBank/DDBJ whole genome shotgun (WGS) entry which is preliminary data.</text>
</comment>
<sequence length="140" mass="16239">MNIEVDREAFLARQKLLAIEARQRFAFQMSCGMDISKLDSFNISEARALELKLVRLIERERQRGLEKHWSYDLNRHIAMTQALDRIRQRLLELGAALDVSPKGADCVRQETIATRRARLRVALTARRLARRTLLSRGKPI</sequence>
<name>A0A8J3DRI0_9HYPH</name>
<reference evidence="1" key="2">
    <citation type="submission" date="2020-09" db="EMBL/GenBank/DDBJ databases">
        <authorList>
            <person name="Sun Q."/>
            <person name="Kim S."/>
        </authorList>
    </citation>
    <scope>NUCLEOTIDE SEQUENCE</scope>
    <source>
        <strain evidence="1">KCTC 42097</strain>
    </source>
</reference>
<protein>
    <submittedName>
        <fullName evidence="1">Uncharacterized protein</fullName>
    </submittedName>
</protein>
<dbReference type="RefSeq" id="WP_189489420.1">
    <property type="nucleotide sequence ID" value="NZ_BMZO01000004.1"/>
</dbReference>
<gene>
    <name evidence="1" type="ORF">GCM10010136_15580</name>
</gene>
<dbReference type="AlphaFoldDB" id="A0A8J3DRI0"/>
<dbReference type="Proteomes" id="UP000641137">
    <property type="component" value="Unassembled WGS sequence"/>
</dbReference>